<accession>A0ABT8YT56</accession>
<evidence type="ECO:0000259" key="1">
    <source>
        <dbReference type="Pfam" id="PF01156"/>
    </source>
</evidence>
<dbReference type="Gene3D" id="3.90.245.10">
    <property type="entry name" value="Ribonucleoside hydrolase-like"/>
    <property type="match status" value="1"/>
</dbReference>
<protein>
    <submittedName>
        <fullName evidence="2">Nucleoside hydrolase</fullName>
    </submittedName>
</protein>
<comment type="caution">
    <text evidence="2">The sequence shown here is derived from an EMBL/GenBank/DDBJ whole genome shotgun (WGS) entry which is preliminary data.</text>
</comment>
<dbReference type="Pfam" id="PF01156">
    <property type="entry name" value="IU_nuc_hydro"/>
    <property type="match status" value="1"/>
</dbReference>
<evidence type="ECO:0000313" key="3">
    <source>
        <dbReference type="Proteomes" id="UP001174932"/>
    </source>
</evidence>
<keyword evidence="3" id="KW-1185">Reference proteome</keyword>
<sequence>MSMNRNRLIVDTDGGVDDAQALVMLIGNGWVPAAITTVFGNVSLQSATDNILAILATLKASVPVYRGADRPLIGDAIDAKYVHGDDGLGGAPRPERQDEPQAMHAVDFLRTELAQATRTEPVDLLMIGPLTNLALALRLDPDCAKGIGTLYIMGGTVKGRGNVTPAAEFNFYADPESASIVLSAGIATVLVPWESCTEHMMTGTELDDAFAGLPTIGAPGFSLALSQHLRRNAQSRGRGDVMLFVDPLASAVMLDPSMIETATDAAIEIELSAGPARGMSIIDPAGRIRASNVRIVESVDNRKLAELFRRSIAYAP</sequence>
<evidence type="ECO:0000313" key="2">
    <source>
        <dbReference type="EMBL" id="MDO6966400.1"/>
    </source>
</evidence>
<organism evidence="2 3">
    <name type="scientific">Rhizobium alvei</name>
    <dbReference type="NCBI Taxonomy" id="1132659"/>
    <lineage>
        <taxon>Bacteria</taxon>
        <taxon>Pseudomonadati</taxon>
        <taxon>Pseudomonadota</taxon>
        <taxon>Alphaproteobacteria</taxon>
        <taxon>Hyphomicrobiales</taxon>
        <taxon>Rhizobiaceae</taxon>
        <taxon>Rhizobium/Agrobacterium group</taxon>
        <taxon>Rhizobium</taxon>
    </lineage>
</organism>
<dbReference type="RefSeq" id="WP_304378321.1">
    <property type="nucleotide sequence ID" value="NZ_JAUOZU010000017.1"/>
</dbReference>
<dbReference type="PANTHER" id="PTHR46190">
    <property type="entry name" value="SI:CH211-201H21.5-RELATED"/>
    <property type="match status" value="1"/>
</dbReference>
<gene>
    <name evidence="2" type="ORF">Q4481_20805</name>
</gene>
<proteinExistence type="predicted"/>
<dbReference type="GO" id="GO:0016787">
    <property type="term" value="F:hydrolase activity"/>
    <property type="evidence" value="ECO:0007669"/>
    <property type="project" value="UniProtKB-KW"/>
</dbReference>
<dbReference type="PANTHER" id="PTHR46190:SF1">
    <property type="entry name" value="SI:CH211-201H21.5"/>
    <property type="match status" value="1"/>
</dbReference>
<dbReference type="InterPro" id="IPR036452">
    <property type="entry name" value="Ribo_hydro-like"/>
</dbReference>
<name>A0ABT8YT56_9HYPH</name>
<feature type="domain" description="Inosine/uridine-preferring nucleoside hydrolase" evidence="1">
    <location>
        <begin position="8"/>
        <end position="304"/>
    </location>
</feature>
<dbReference type="InterPro" id="IPR001910">
    <property type="entry name" value="Inosine/uridine_hydrolase_dom"/>
</dbReference>
<reference evidence="2" key="2">
    <citation type="submission" date="2023-07" db="EMBL/GenBank/DDBJ databases">
        <authorList>
            <person name="Shen H."/>
        </authorList>
    </citation>
    <scope>NUCLEOTIDE SEQUENCE</scope>
    <source>
        <strain evidence="2">TNR-22</strain>
    </source>
</reference>
<dbReference type="Proteomes" id="UP001174932">
    <property type="component" value="Unassembled WGS sequence"/>
</dbReference>
<reference evidence="2" key="1">
    <citation type="journal article" date="2015" name="Int. J. Syst. Evol. Microbiol.">
        <title>Rhizobium alvei sp. nov., isolated from a freshwater river.</title>
        <authorList>
            <person name="Sheu S.Y."/>
            <person name="Huang H.W."/>
            <person name="Young C.C."/>
            <person name="Chen W.M."/>
        </authorList>
    </citation>
    <scope>NUCLEOTIDE SEQUENCE</scope>
    <source>
        <strain evidence="2">TNR-22</strain>
    </source>
</reference>
<dbReference type="InterPro" id="IPR052775">
    <property type="entry name" value="IUN_hydrolase"/>
</dbReference>
<keyword evidence="2" id="KW-0378">Hydrolase</keyword>
<dbReference type="EMBL" id="JAUOZU010000017">
    <property type="protein sequence ID" value="MDO6966400.1"/>
    <property type="molecule type" value="Genomic_DNA"/>
</dbReference>
<dbReference type="SUPFAM" id="SSF53590">
    <property type="entry name" value="Nucleoside hydrolase"/>
    <property type="match status" value="1"/>
</dbReference>